<proteinExistence type="predicted"/>
<sequence>MNLNNMTAQSLLSNVVRKFICPTSSPCEKTKLKRDEELLKSYPVGFLMCWNKANAVEVSNSLQSNDVIDDPTSKLTQFIYGALKSPTIRLLPPLHQDLSLLRRKSPTTHSGLRYSTTNSISCRLHFSLHRISSHVPELCSTVSTAPEFCSSSAACLSEGNFLALFSSSIASRISRDLVEQHSLHNRRDNDLQNRLYAAGVGPEHTM</sequence>
<accession>A0A183P114</accession>
<dbReference type="AlphaFoldDB" id="A0A183P114"/>
<name>A0A183P114_9TREM</name>
<reference evidence="1 2" key="1">
    <citation type="submission" date="2018-11" db="EMBL/GenBank/DDBJ databases">
        <authorList>
            <consortium name="Pathogen Informatics"/>
        </authorList>
    </citation>
    <scope>NUCLEOTIDE SEQUENCE [LARGE SCALE GENOMIC DNA]</scope>
    <source>
        <strain>Denwood</strain>
        <strain evidence="2">Zambia</strain>
    </source>
</reference>
<evidence type="ECO:0000313" key="1">
    <source>
        <dbReference type="EMBL" id="VDP42711.1"/>
    </source>
</evidence>
<dbReference type="Proteomes" id="UP000269396">
    <property type="component" value="Unassembled WGS sequence"/>
</dbReference>
<keyword evidence="2" id="KW-1185">Reference proteome</keyword>
<organism evidence="1 2">
    <name type="scientific">Schistosoma mattheei</name>
    <dbReference type="NCBI Taxonomy" id="31246"/>
    <lineage>
        <taxon>Eukaryota</taxon>
        <taxon>Metazoa</taxon>
        <taxon>Spiralia</taxon>
        <taxon>Lophotrochozoa</taxon>
        <taxon>Platyhelminthes</taxon>
        <taxon>Trematoda</taxon>
        <taxon>Digenea</taxon>
        <taxon>Strigeidida</taxon>
        <taxon>Schistosomatoidea</taxon>
        <taxon>Schistosomatidae</taxon>
        <taxon>Schistosoma</taxon>
    </lineage>
</organism>
<dbReference type="EMBL" id="UZAL01028651">
    <property type="protein sequence ID" value="VDP42711.1"/>
    <property type="molecule type" value="Genomic_DNA"/>
</dbReference>
<evidence type="ECO:0000313" key="2">
    <source>
        <dbReference type="Proteomes" id="UP000269396"/>
    </source>
</evidence>
<protein>
    <submittedName>
        <fullName evidence="1">Uncharacterized protein</fullName>
    </submittedName>
</protein>
<gene>
    <name evidence="1" type="ORF">SMTD_LOCUS8050</name>
</gene>